<geneLocation type="plasmid" evidence="2">
    <name>prgalie4872d</name>
</geneLocation>
<accession>A0A1L5NVG2</accession>
<evidence type="ECO:0000313" key="2">
    <source>
        <dbReference type="Proteomes" id="UP000184749"/>
    </source>
</evidence>
<keyword evidence="1" id="KW-0614">Plasmid</keyword>
<dbReference type="EMBL" id="CP017105">
    <property type="protein sequence ID" value="APO71872.1"/>
    <property type="molecule type" value="Genomic_DNA"/>
</dbReference>
<proteinExistence type="predicted"/>
<dbReference type="Proteomes" id="UP000184749">
    <property type="component" value="Plasmid pRgalIE4872d"/>
</dbReference>
<organism evidence="1 2">
    <name type="scientific">Rhizobium gallicum</name>
    <dbReference type="NCBI Taxonomy" id="56730"/>
    <lineage>
        <taxon>Bacteria</taxon>
        <taxon>Pseudomonadati</taxon>
        <taxon>Pseudomonadota</taxon>
        <taxon>Alphaproteobacteria</taxon>
        <taxon>Hyphomicrobiales</taxon>
        <taxon>Rhizobiaceae</taxon>
        <taxon>Rhizobium/Agrobacterium group</taxon>
        <taxon>Rhizobium</taxon>
    </lineage>
</organism>
<sequence>MHRCLIPGFDMHCFLRAWRDALGDRPEDWLDGTGWCYRQGGSSHHRFPPTAMEVATIMEKQFEALQRHDYLEKRRAGEIEGGWPSLSRHR</sequence>
<name>A0A1L5NVG2_9HYPH</name>
<protein>
    <submittedName>
        <fullName evidence="1">Uncharacterized protein</fullName>
    </submittedName>
</protein>
<reference evidence="1 2" key="1">
    <citation type="submission" date="2016-09" db="EMBL/GenBank/DDBJ databases">
        <title>The complete genome sequences of Rhizobium gallicum, symbiovars gallicum and phaseoli, symbionts associated to common bean (Phaseolus vulgaris).</title>
        <authorList>
            <person name="Bustos P."/>
            <person name="Santamaria R.I."/>
            <person name="Perez-Carrascal O.M."/>
            <person name="Juarez S."/>
            <person name="Lozano L."/>
            <person name="Martinez-Flores I."/>
            <person name="Martinez-Romero E."/>
            <person name="Cevallos M."/>
            <person name="Romero D."/>
            <person name="Davila G."/>
            <person name="Gonzalez V."/>
        </authorList>
    </citation>
    <scope>NUCLEOTIDE SEQUENCE [LARGE SCALE GENOMIC DNA]</scope>
    <source>
        <strain evidence="1 2">IE4872</strain>
        <plasmid evidence="2">prgalie4872d</plasmid>
    </source>
</reference>
<evidence type="ECO:0000313" key="1">
    <source>
        <dbReference type="EMBL" id="APO71872.1"/>
    </source>
</evidence>
<dbReference type="AlphaFoldDB" id="A0A1L5NVG2"/>
<gene>
    <name evidence="1" type="ORF">IE4872_PD01347</name>
</gene>